<dbReference type="Proteomes" id="UP001597497">
    <property type="component" value="Unassembled WGS sequence"/>
</dbReference>
<dbReference type="InterPro" id="IPR011006">
    <property type="entry name" value="CheY-like_superfamily"/>
</dbReference>
<feature type="modified residue" description="4-aspartylphosphate" evidence="3">
    <location>
        <position position="57"/>
    </location>
</feature>
<reference evidence="6" key="1">
    <citation type="journal article" date="2019" name="Int. J. Syst. Evol. Microbiol.">
        <title>The Global Catalogue of Microorganisms (GCM) 10K type strain sequencing project: providing services to taxonomists for standard genome sequencing and annotation.</title>
        <authorList>
            <consortium name="The Broad Institute Genomics Platform"/>
            <consortium name="The Broad Institute Genome Sequencing Center for Infectious Disease"/>
            <person name="Wu L."/>
            <person name="Ma J."/>
        </authorList>
    </citation>
    <scope>NUCLEOTIDE SEQUENCE [LARGE SCALE GENOMIC DNA]</scope>
    <source>
        <strain evidence="6">KCTC 33676</strain>
    </source>
</reference>
<sequence length="133" mass="15193">MAAEEQLRILLAEDHPANMKLALKMLQILGYSAEVAANGDEVLELLERHDFDVVLMDIQMPLMDGMETTRAIQDRFSEAKRPVIIALTASAMRGDRERFLEAGMHDYLSKPIDFHQLQQVLDKWKRKMGGHDT</sequence>
<dbReference type="PANTHER" id="PTHR45339">
    <property type="entry name" value="HYBRID SIGNAL TRANSDUCTION HISTIDINE KINASE J"/>
    <property type="match status" value="1"/>
</dbReference>
<evidence type="ECO:0000256" key="1">
    <source>
        <dbReference type="ARBA" id="ARBA00022553"/>
    </source>
</evidence>
<dbReference type="Pfam" id="PF00072">
    <property type="entry name" value="Response_reg"/>
    <property type="match status" value="1"/>
</dbReference>
<dbReference type="Gene3D" id="3.40.50.2300">
    <property type="match status" value="1"/>
</dbReference>
<keyword evidence="6" id="KW-1185">Reference proteome</keyword>
<evidence type="ECO:0000256" key="3">
    <source>
        <dbReference type="PROSITE-ProRule" id="PRU00169"/>
    </source>
</evidence>
<dbReference type="SMART" id="SM00448">
    <property type="entry name" value="REC"/>
    <property type="match status" value="1"/>
</dbReference>
<dbReference type="InterPro" id="IPR001789">
    <property type="entry name" value="Sig_transdc_resp-reg_receiver"/>
</dbReference>
<dbReference type="PANTHER" id="PTHR45339:SF1">
    <property type="entry name" value="HYBRID SIGNAL TRANSDUCTION HISTIDINE KINASE J"/>
    <property type="match status" value="1"/>
</dbReference>
<keyword evidence="1 3" id="KW-0597">Phosphoprotein</keyword>
<evidence type="ECO:0000256" key="2">
    <source>
        <dbReference type="ARBA" id="ARBA00023012"/>
    </source>
</evidence>
<dbReference type="RefSeq" id="WP_379930142.1">
    <property type="nucleotide sequence ID" value="NZ_JBHUMM010000042.1"/>
</dbReference>
<dbReference type="PROSITE" id="PS50110">
    <property type="entry name" value="RESPONSE_REGULATORY"/>
    <property type="match status" value="1"/>
</dbReference>
<dbReference type="EMBL" id="JBHUMM010000042">
    <property type="protein sequence ID" value="MFD2672578.1"/>
    <property type="molecule type" value="Genomic_DNA"/>
</dbReference>
<protein>
    <submittedName>
        <fullName evidence="5">Response regulator</fullName>
    </submittedName>
</protein>
<accession>A0ABW5RC42</accession>
<feature type="domain" description="Response regulatory" evidence="4">
    <location>
        <begin position="8"/>
        <end position="125"/>
    </location>
</feature>
<evidence type="ECO:0000259" key="4">
    <source>
        <dbReference type="PROSITE" id="PS50110"/>
    </source>
</evidence>
<dbReference type="CDD" id="cd17546">
    <property type="entry name" value="REC_hyHK_CKI1_RcsC-like"/>
    <property type="match status" value="1"/>
</dbReference>
<dbReference type="SUPFAM" id="SSF52172">
    <property type="entry name" value="CheY-like"/>
    <property type="match status" value="1"/>
</dbReference>
<organism evidence="5 6">
    <name type="scientific">Marinicrinis sediminis</name>
    <dbReference type="NCBI Taxonomy" id="1652465"/>
    <lineage>
        <taxon>Bacteria</taxon>
        <taxon>Bacillati</taxon>
        <taxon>Bacillota</taxon>
        <taxon>Bacilli</taxon>
        <taxon>Bacillales</taxon>
        <taxon>Paenibacillaceae</taxon>
    </lineage>
</organism>
<evidence type="ECO:0000313" key="5">
    <source>
        <dbReference type="EMBL" id="MFD2672578.1"/>
    </source>
</evidence>
<evidence type="ECO:0000313" key="6">
    <source>
        <dbReference type="Proteomes" id="UP001597497"/>
    </source>
</evidence>
<keyword evidence="2" id="KW-0902">Two-component regulatory system</keyword>
<gene>
    <name evidence="5" type="ORF">ACFSUC_13500</name>
</gene>
<proteinExistence type="predicted"/>
<name>A0ABW5RC42_9BACL</name>
<comment type="caution">
    <text evidence="5">The sequence shown here is derived from an EMBL/GenBank/DDBJ whole genome shotgun (WGS) entry which is preliminary data.</text>
</comment>